<feature type="region of interest" description="Disordered" evidence="1">
    <location>
        <begin position="309"/>
        <end position="335"/>
    </location>
</feature>
<evidence type="ECO:0000313" key="3">
    <source>
        <dbReference type="Proteomes" id="UP000799766"/>
    </source>
</evidence>
<feature type="region of interest" description="Disordered" evidence="1">
    <location>
        <begin position="222"/>
        <end position="254"/>
    </location>
</feature>
<dbReference type="Proteomes" id="UP000799766">
    <property type="component" value="Unassembled WGS sequence"/>
</dbReference>
<sequence length="381" mass="38193">MGQFNPASTASRTATPSPREAHSPPSIEGLLQETNLDGPSRPWLSSRMATASGPSPTTTTTAVTPVSTSRPSSSSPPTFARAHASSLATLRALPPTSTLVLFSPVLPLPPTLLPSNPTTISTPTPAKPPRRDTDPSSSRPTSSPPTPTPAGAGQDDRDADVDDEPPMDPFEPLGRALSRHHRRVRHVPFVPRVGLTATHGPFVALAGAVIVVVVVATISPASPASAPASARAGAGGASVQGRPRRGGAGGAGFMDSSGAAGGKGIAGSGTAAEQLAFARRVVELVAGRDAAPPPKVLVVVSDLGAAAPGAAGAGGGEGDGDGGEKADREEDEEVGEDDLLLLFGPEGAREVEGFETVVRCGGCGREGLEEVAGKVFGVGRG</sequence>
<feature type="region of interest" description="Disordered" evidence="1">
    <location>
        <begin position="109"/>
        <end position="177"/>
    </location>
</feature>
<organism evidence="2 3">
    <name type="scientific">Lineolata rhizophorae</name>
    <dbReference type="NCBI Taxonomy" id="578093"/>
    <lineage>
        <taxon>Eukaryota</taxon>
        <taxon>Fungi</taxon>
        <taxon>Dikarya</taxon>
        <taxon>Ascomycota</taxon>
        <taxon>Pezizomycotina</taxon>
        <taxon>Dothideomycetes</taxon>
        <taxon>Dothideomycetes incertae sedis</taxon>
        <taxon>Lineolatales</taxon>
        <taxon>Lineolataceae</taxon>
        <taxon>Lineolata</taxon>
    </lineage>
</organism>
<keyword evidence="3" id="KW-1185">Reference proteome</keyword>
<feature type="region of interest" description="Disordered" evidence="1">
    <location>
        <begin position="1"/>
        <end position="83"/>
    </location>
</feature>
<name>A0A6A6NSS9_9PEZI</name>
<reference evidence="2" key="1">
    <citation type="journal article" date="2020" name="Stud. Mycol.">
        <title>101 Dothideomycetes genomes: a test case for predicting lifestyles and emergence of pathogens.</title>
        <authorList>
            <person name="Haridas S."/>
            <person name="Albert R."/>
            <person name="Binder M."/>
            <person name="Bloem J."/>
            <person name="Labutti K."/>
            <person name="Salamov A."/>
            <person name="Andreopoulos B."/>
            <person name="Baker S."/>
            <person name="Barry K."/>
            <person name="Bills G."/>
            <person name="Bluhm B."/>
            <person name="Cannon C."/>
            <person name="Castanera R."/>
            <person name="Culley D."/>
            <person name="Daum C."/>
            <person name="Ezra D."/>
            <person name="Gonzalez J."/>
            <person name="Henrissat B."/>
            <person name="Kuo A."/>
            <person name="Liang C."/>
            <person name="Lipzen A."/>
            <person name="Lutzoni F."/>
            <person name="Magnuson J."/>
            <person name="Mondo S."/>
            <person name="Nolan M."/>
            <person name="Ohm R."/>
            <person name="Pangilinan J."/>
            <person name="Park H.-J."/>
            <person name="Ramirez L."/>
            <person name="Alfaro M."/>
            <person name="Sun H."/>
            <person name="Tritt A."/>
            <person name="Yoshinaga Y."/>
            <person name="Zwiers L.-H."/>
            <person name="Turgeon B."/>
            <person name="Goodwin S."/>
            <person name="Spatafora J."/>
            <person name="Crous P."/>
            <person name="Grigoriev I."/>
        </authorList>
    </citation>
    <scope>NUCLEOTIDE SEQUENCE</scope>
    <source>
        <strain evidence="2">ATCC 16933</strain>
    </source>
</reference>
<evidence type="ECO:0000256" key="1">
    <source>
        <dbReference type="SAM" id="MobiDB-lite"/>
    </source>
</evidence>
<feature type="compositionally biased region" description="Low complexity" evidence="1">
    <location>
        <begin position="49"/>
        <end position="78"/>
    </location>
</feature>
<accession>A0A6A6NSS9</accession>
<proteinExistence type="predicted"/>
<protein>
    <submittedName>
        <fullName evidence="2">Uncharacterized protein</fullName>
    </submittedName>
</protein>
<gene>
    <name evidence="2" type="ORF">BDY21DRAFT_366248</name>
</gene>
<evidence type="ECO:0000313" key="2">
    <source>
        <dbReference type="EMBL" id="KAF2454484.1"/>
    </source>
</evidence>
<dbReference type="AlphaFoldDB" id="A0A6A6NSS9"/>
<feature type="compositionally biased region" description="Acidic residues" evidence="1">
    <location>
        <begin position="157"/>
        <end position="166"/>
    </location>
</feature>
<feature type="compositionally biased region" description="Low complexity" evidence="1">
    <location>
        <begin position="222"/>
        <end position="232"/>
    </location>
</feature>
<feature type="compositionally biased region" description="Low complexity" evidence="1">
    <location>
        <begin position="113"/>
        <end position="124"/>
    </location>
</feature>
<dbReference type="EMBL" id="MU001691">
    <property type="protein sequence ID" value="KAF2454484.1"/>
    <property type="molecule type" value="Genomic_DNA"/>
</dbReference>
<feature type="compositionally biased region" description="Polar residues" evidence="1">
    <location>
        <begin position="1"/>
        <end position="16"/>
    </location>
</feature>